<evidence type="ECO:0000313" key="1">
    <source>
        <dbReference type="EMBL" id="CBL11411.1"/>
    </source>
</evidence>
<dbReference type="Gene3D" id="3.55.50.10">
    <property type="entry name" value="Baseplate protein-like domains"/>
    <property type="match status" value="1"/>
</dbReference>
<accession>D4KVM1</accession>
<dbReference type="HOGENOM" id="CLU_030496_0_0_9"/>
<proteinExistence type="predicted"/>
<dbReference type="Proteomes" id="UP000008953">
    <property type="component" value="Chromosome"/>
</dbReference>
<dbReference type="AlphaFoldDB" id="D4KVM1"/>
<gene>
    <name evidence="1" type="ORF">RO1_06830</name>
</gene>
<name>D4KVM1_9FIRM</name>
<reference evidence="1 2" key="2">
    <citation type="submission" date="2010-03" db="EMBL/GenBank/DDBJ databases">
        <authorList>
            <person name="Pajon A."/>
        </authorList>
    </citation>
    <scope>NUCLEOTIDE SEQUENCE [LARGE SCALE GENOMIC DNA]</scope>
    <source>
        <strain evidence="1 2">XB6B4</strain>
    </source>
</reference>
<organism evidence="1 2">
    <name type="scientific">Roseburia intestinalis XB6B4</name>
    <dbReference type="NCBI Taxonomy" id="718255"/>
    <lineage>
        <taxon>Bacteria</taxon>
        <taxon>Bacillati</taxon>
        <taxon>Bacillota</taxon>
        <taxon>Clostridia</taxon>
        <taxon>Lachnospirales</taxon>
        <taxon>Lachnospiraceae</taxon>
        <taxon>Roseburia</taxon>
    </lineage>
</organism>
<dbReference type="RefSeq" id="WP_015520295.1">
    <property type="nucleotide sequence ID" value="NC_021012.1"/>
</dbReference>
<evidence type="ECO:0000313" key="2">
    <source>
        <dbReference type="Proteomes" id="UP000008953"/>
    </source>
</evidence>
<sequence>MSDNQLSLDGIPDEFMQGQIKVECPYSLQMVYELRITRKLNQHGQIWVKGVLQEEAGKECIHQVGSKAPVVVYGEKDSEKILLFSGVVTDVSISYHDCIYYVEINGLSWSSLLDYEEKSRSFQNKEMSYSALIQQVLTNYQGSAFVNSTASPDQEIGKFILQYRETDWEFCKRLATHFQTQLVADVLGRGPRLWFGLPKNIETIKSAGEVTIQKDATQYQEAVAAGFWVQEEQFVKYHLRSKERFELGNIVEYEGHPMVIEESQTFLMKGALYYTYILGFEASLSIPKKVMLIYREFLYWARFWKQKISG</sequence>
<dbReference type="KEGG" id="rix:RO1_06830"/>
<dbReference type="Pfam" id="PF05954">
    <property type="entry name" value="Phage_GPD"/>
    <property type="match status" value="1"/>
</dbReference>
<dbReference type="EMBL" id="FP929050">
    <property type="protein sequence ID" value="CBL11411.1"/>
    <property type="molecule type" value="Genomic_DNA"/>
</dbReference>
<dbReference type="PATRIC" id="fig|718255.3.peg.1884"/>
<reference evidence="1 2" key="1">
    <citation type="submission" date="2010-03" db="EMBL/GenBank/DDBJ databases">
        <title>The genome sequence of Roseburia intestinalis XB6B4.</title>
        <authorList>
            <consortium name="metaHIT consortium -- http://www.metahit.eu/"/>
            <person name="Pajon A."/>
            <person name="Turner K."/>
            <person name="Parkhill J."/>
            <person name="Bernalier A."/>
        </authorList>
    </citation>
    <scope>NUCLEOTIDE SEQUENCE [LARGE SCALE GENOMIC DNA]</scope>
    <source>
        <strain evidence="1 2">XB6B4</strain>
    </source>
</reference>
<dbReference type="SUPFAM" id="SSF69279">
    <property type="entry name" value="Phage tail proteins"/>
    <property type="match status" value="1"/>
</dbReference>
<protein>
    <submittedName>
        <fullName evidence="1">Uncharacterized protein conserved in bacteria</fullName>
    </submittedName>
</protein>